<feature type="non-terminal residue" evidence="2">
    <location>
        <position position="277"/>
    </location>
</feature>
<feature type="domain" description="DUF4423" evidence="1">
    <location>
        <begin position="112"/>
        <end position="276"/>
    </location>
</feature>
<organism evidence="2 3">
    <name type="scientific">Candidatus Raymondbacteria bacterium RIFOXYD12_FULL_49_13</name>
    <dbReference type="NCBI Taxonomy" id="1817890"/>
    <lineage>
        <taxon>Bacteria</taxon>
        <taxon>Raymondiibacteriota</taxon>
    </lineage>
</organism>
<dbReference type="AlphaFoldDB" id="A0A1F7EZG4"/>
<dbReference type="Pfam" id="PF14394">
    <property type="entry name" value="DUF4423"/>
    <property type="match status" value="1"/>
</dbReference>
<sequence>MRPRKTAPNIFLYSNYRTFLRDLFSYHRARNRHFTCRYVSQKAGLASPSALKEVIDAKKNLTSGSLLKFAIAFNLTKTETEYLQNLVLFNQSGSEEEKNKHYREVLKLQQVKKSATLGAHQYEYYSNWYNAAIRELAALPGFKNSPDWIAEHLVPSIKPSEAKKSIELLLRLGLLKQHEDTTLSQQTPKLEVDPDLSTLAIRNFNRSMADLGKEAIERFTQDEREVSGCTIGVSSECAQEIKEMVREFKKKVLNFAVNDSRPADAVYQMNVQFFPVA</sequence>
<evidence type="ECO:0000313" key="3">
    <source>
        <dbReference type="Proteomes" id="UP000179243"/>
    </source>
</evidence>
<reference evidence="2 3" key="1">
    <citation type="journal article" date="2016" name="Nat. Commun.">
        <title>Thousands of microbial genomes shed light on interconnected biogeochemical processes in an aquifer system.</title>
        <authorList>
            <person name="Anantharaman K."/>
            <person name="Brown C.T."/>
            <person name="Hug L.A."/>
            <person name="Sharon I."/>
            <person name="Castelle C.J."/>
            <person name="Probst A.J."/>
            <person name="Thomas B.C."/>
            <person name="Singh A."/>
            <person name="Wilkins M.J."/>
            <person name="Karaoz U."/>
            <person name="Brodie E.L."/>
            <person name="Williams K.H."/>
            <person name="Hubbard S.S."/>
            <person name="Banfield J.F."/>
        </authorList>
    </citation>
    <scope>NUCLEOTIDE SEQUENCE [LARGE SCALE GENOMIC DNA]</scope>
</reference>
<dbReference type="InterPro" id="IPR011873">
    <property type="entry name" value="CHP02147"/>
</dbReference>
<comment type="caution">
    <text evidence="2">The sequence shown here is derived from an EMBL/GenBank/DDBJ whole genome shotgun (WGS) entry which is preliminary data.</text>
</comment>
<evidence type="ECO:0000313" key="2">
    <source>
        <dbReference type="EMBL" id="OGJ99751.1"/>
    </source>
</evidence>
<dbReference type="EMBL" id="MFYX01000160">
    <property type="protein sequence ID" value="OGJ99751.1"/>
    <property type="molecule type" value="Genomic_DNA"/>
</dbReference>
<evidence type="ECO:0000259" key="1">
    <source>
        <dbReference type="Pfam" id="PF14394"/>
    </source>
</evidence>
<dbReference type="NCBIfam" id="TIGR02147">
    <property type="entry name" value="Fsuc_second"/>
    <property type="match status" value="1"/>
</dbReference>
<name>A0A1F7EZG4_UNCRA</name>
<accession>A0A1F7EZG4</accession>
<dbReference type="Proteomes" id="UP000179243">
    <property type="component" value="Unassembled WGS sequence"/>
</dbReference>
<dbReference type="InterPro" id="IPR025537">
    <property type="entry name" value="DUF4423"/>
</dbReference>
<proteinExistence type="predicted"/>
<protein>
    <recommendedName>
        <fullName evidence="1">DUF4423 domain-containing protein</fullName>
    </recommendedName>
</protein>
<gene>
    <name evidence="2" type="ORF">A2519_12475</name>
</gene>